<keyword evidence="3" id="KW-0560">Oxidoreductase</keyword>
<dbReference type="SUPFAM" id="SSF56176">
    <property type="entry name" value="FAD-binding/transporter-associated domain-like"/>
    <property type="match status" value="1"/>
</dbReference>
<dbReference type="InterPro" id="IPR005107">
    <property type="entry name" value="CO_DH_flav_C"/>
</dbReference>
<dbReference type="EMBL" id="PZKG01000006">
    <property type="protein sequence ID" value="PTE23366.1"/>
    <property type="molecule type" value="Genomic_DNA"/>
</dbReference>
<evidence type="ECO:0000256" key="1">
    <source>
        <dbReference type="ARBA" id="ARBA00022630"/>
    </source>
</evidence>
<dbReference type="OrthoDB" id="9793944at2"/>
<dbReference type="RefSeq" id="WP_107662345.1">
    <property type="nucleotide sequence ID" value="NZ_PZKG01000006.1"/>
</dbReference>
<dbReference type="InterPro" id="IPR051312">
    <property type="entry name" value="Diverse_Substr_Oxidored"/>
</dbReference>
<dbReference type="InterPro" id="IPR002346">
    <property type="entry name" value="Mopterin_DH_FAD-bd"/>
</dbReference>
<dbReference type="PANTHER" id="PTHR42659:SF2">
    <property type="entry name" value="XANTHINE DEHYDROGENASE SUBUNIT C-RELATED"/>
    <property type="match status" value="1"/>
</dbReference>
<dbReference type="InterPro" id="IPR016169">
    <property type="entry name" value="FAD-bd_PCMH_sub2"/>
</dbReference>
<reference evidence="5 6" key="1">
    <citation type="submission" date="2018-03" db="EMBL/GenBank/DDBJ databases">
        <title>Cereibacter changlensis.</title>
        <authorList>
            <person name="Meyer T.E."/>
            <person name="Miller S."/>
            <person name="Lodha T."/>
            <person name="Gandham S."/>
            <person name="Chintalapati S."/>
            <person name="Chintalapati V.R."/>
        </authorList>
    </citation>
    <scope>NUCLEOTIDE SEQUENCE [LARGE SCALE GENOMIC DNA]</scope>
    <source>
        <strain evidence="5 6">JA139</strain>
    </source>
</reference>
<evidence type="ECO:0000313" key="5">
    <source>
        <dbReference type="EMBL" id="PTE23366.1"/>
    </source>
</evidence>
<dbReference type="GO" id="GO:0016491">
    <property type="term" value="F:oxidoreductase activity"/>
    <property type="evidence" value="ECO:0007669"/>
    <property type="project" value="UniProtKB-KW"/>
</dbReference>
<evidence type="ECO:0000256" key="2">
    <source>
        <dbReference type="ARBA" id="ARBA00022827"/>
    </source>
</evidence>
<dbReference type="GO" id="GO:0071949">
    <property type="term" value="F:FAD binding"/>
    <property type="evidence" value="ECO:0007669"/>
    <property type="project" value="InterPro"/>
</dbReference>
<organism evidence="5 6">
    <name type="scientific">Cereibacter changlensis JA139</name>
    <dbReference type="NCBI Taxonomy" id="1188249"/>
    <lineage>
        <taxon>Bacteria</taxon>
        <taxon>Pseudomonadati</taxon>
        <taxon>Pseudomonadota</taxon>
        <taxon>Alphaproteobacteria</taxon>
        <taxon>Rhodobacterales</taxon>
        <taxon>Paracoccaceae</taxon>
        <taxon>Cereibacter</taxon>
    </lineage>
</organism>
<dbReference type="InterPro" id="IPR016166">
    <property type="entry name" value="FAD-bd_PCMH"/>
</dbReference>
<dbReference type="Proteomes" id="UP000241010">
    <property type="component" value="Unassembled WGS sequence"/>
</dbReference>
<proteinExistence type="predicted"/>
<evidence type="ECO:0000256" key="3">
    <source>
        <dbReference type="ARBA" id="ARBA00023002"/>
    </source>
</evidence>
<dbReference type="InterPro" id="IPR036683">
    <property type="entry name" value="CO_DH_flav_C_dom_sf"/>
</dbReference>
<dbReference type="FunFam" id="3.30.465.10:FF:000017">
    <property type="entry name" value="Xanthine dehydrogenase, FAD binding subunit"/>
    <property type="match status" value="1"/>
</dbReference>
<dbReference type="Pfam" id="PF03450">
    <property type="entry name" value="CO_deh_flav_C"/>
    <property type="match status" value="1"/>
</dbReference>
<dbReference type="SUPFAM" id="SSF55447">
    <property type="entry name" value="CO dehydrogenase flavoprotein C-terminal domain-like"/>
    <property type="match status" value="1"/>
</dbReference>
<dbReference type="InterPro" id="IPR036318">
    <property type="entry name" value="FAD-bd_PCMH-like_sf"/>
</dbReference>
<dbReference type="Gene3D" id="3.30.390.50">
    <property type="entry name" value="CO dehydrogenase flavoprotein, C-terminal domain"/>
    <property type="match status" value="1"/>
</dbReference>
<dbReference type="Gene3D" id="3.30.43.10">
    <property type="entry name" value="Uridine Diphospho-n-acetylenolpyruvylglucosamine Reductase, domain 2"/>
    <property type="match status" value="1"/>
</dbReference>
<dbReference type="PANTHER" id="PTHR42659">
    <property type="entry name" value="XANTHINE DEHYDROGENASE SUBUNIT C-RELATED"/>
    <property type="match status" value="1"/>
</dbReference>
<keyword evidence="2" id="KW-0274">FAD</keyword>
<protein>
    <submittedName>
        <fullName evidence="5">Molybdopterin dehydrogenase</fullName>
    </submittedName>
</protein>
<keyword evidence="6" id="KW-1185">Reference proteome</keyword>
<dbReference type="Pfam" id="PF00941">
    <property type="entry name" value="FAD_binding_5"/>
    <property type="match status" value="1"/>
</dbReference>
<comment type="caution">
    <text evidence="5">The sequence shown here is derived from an EMBL/GenBank/DDBJ whole genome shotgun (WGS) entry which is preliminary data.</text>
</comment>
<feature type="domain" description="FAD-binding PCMH-type" evidence="4">
    <location>
        <begin position="1"/>
        <end position="177"/>
    </location>
</feature>
<sequence length="292" mass="30963">MKPPPFDYQLADSVSQALDLYARSEGDALWLAGGHSIVPSLALRLQAPSLLIDISRLPELMGITLTEEGLRIGALATHAQILSDPLVRTHAPLLSEAAAHVAHPAIRNRATFGGNLVLADPASEFPAVVRCLDAVFDIVGPEGARQVGVEDFFLDLFTTALEPGEILRSVLIPPAPASLRCGFDELARRHGDFAMVGAAVWLVVAEGVTTEARICFHSVGPTPMRATLVEEALRGRPLAADEINAAQAVLGNDLDPADDVTLPGATRLHLARVLLGRILHRLAGQTAMETAA</sequence>
<gene>
    <name evidence="5" type="ORF">C5F48_02605</name>
</gene>
<dbReference type="PROSITE" id="PS51387">
    <property type="entry name" value="FAD_PCMH"/>
    <property type="match status" value="1"/>
</dbReference>
<keyword evidence="1" id="KW-0285">Flavoprotein</keyword>
<evidence type="ECO:0000259" key="4">
    <source>
        <dbReference type="PROSITE" id="PS51387"/>
    </source>
</evidence>
<name>A0A2T4JZS2_9RHOB</name>
<dbReference type="SMART" id="SM01092">
    <property type="entry name" value="CO_deh_flav_C"/>
    <property type="match status" value="1"/>
</dbReference>
<dbReference type="Gene3D" id="3.30.465.10">
    <property type="match status" value="1"/>
</dbReference>
<dbReference type="InterPro" id="IPR016167">
    <property type="entry name" value="FAD-bd_PCMH_sub1"/>
</dbReference>
<dbReference type="AlphaFoldDB" id="A0A2T4JZS2"/>
<evidence type="ECO:0000313" key="6">
    <source>
        <dbReference type="Proteomes" id="UP000241010"/>
    </source>
</evidence>
<accession>A0A2T4JZS2</accession>